<dbReference type="PROSITE" id="PS51664">
    <property type="entry name" value="YCAO"/>
    <property type="match status" value="1"/>
</dbReference>
<evidence type="ECO:0000259" key="2">
    <source>
        <dbReference type="PROSITE" id="PS51664"/>
    </source>
</evidence>
<name>A0A7W9V0A7_9ACTN</name>
<dbReference type="InterPro" id="IPR003776">
    <property type="entry name" value="YcaO-like_dom"/>
</dbReference>
<organism evidence="3 4">
    <name type="scientific">Streptomyces zagrosensis</name>
    <dbReference type="NCBI Taxonomy" id="1042984"/>
    <lineage>
        <taxon>Bacteria</taxon>
        <taxon>Bacillati</taxon>
        <taxon>Actinomycetota</taxon>
        <taxon>Actinomycetes</taxon>
        <taxon>Kitasatosporales</taxon>
        <taxon>Streptomycetaceae</taxon>
        <taxon>Streptomyces</taxon>
    </lineage>
</organism>
<dbReference type="Proteomes" id="UP000588098">
    <property type="component" value="Unassembled WGS sequence"/>
</dbReference>
<gene>
    <name evidence="3" type="ORF">FHS42_005019</name>
</gene>
<evidence type="ECO:0000313" key="3">
    <source>
        <dbReference type="EMBL" id="MBB5937935.1"/>
    </source>
</evidence>
<reference evidence="3 4" key="1">
    <citation type="submission" date="2020-08" db="EMBL/GenBank/DDBJ databases">
        <title>Genomic Encyclopedia of Type Strains, Phase III (KMG-III): the genomes of soil and plant-associated and newly described type strains.</title>
        <authorList>
            <person name="Whitman W."/>
        </authorList>
    </citation>
    <scope>NUCLEOTIDE SEQUENCE [LARGE SCALE GENOMIC DNA]</scope>
    <source>
        <strain evidence="3 4">CECT 8305</strain>
    </source>
</reference>
<dbReference type="InterPro" id="IPR022291">
    <property type="entry name" value="Bacteriocin_synth_cyclodeHase"/>
</dbReference>
<comment type="caution">
    <text evidence="3">The sequence shown here is derived from an EMBL/GenBank/DDBJ whole genome shotgun (WGS) entry which is preliminary data.</text>
</comment>
<feature type="domain" description="YcaO" evidence="2">
    <location>
        <begin position="461"/>
        <end position="807"/>
    </location>
</feature>
<dbReference type="RefSeq" id="WP_184575260.1">
    <property type="nucleotide sequence ID" value="NZ_JACHJL010000013.1"/>
</dbReference>
<dbReference type="EMBL" id="JACHJL010000013">
    <property type="protein sequence ID" value="MBB5937935.1"/>
    <property type="molecule type" value="Genomic_DNA"/>
</dbReference>
<keyword evidence="4" id="KW-1185">Reference proteome</keyword>
<feature type="compositionally biased region" description="Polar residues" evidence="1">
    <location>
        <begin position="783"/>
        <end position="796"/>
    </location>
</feature>
<dbReference type="NCBIfam" id="TIGR03882">
    <property type="entry name" value="cyclo_dehyd_2"/>
    <property type="match status" value="1"/>
</dbReference>
<accession>A0A7W9V0A7</accession>
<dbReference type="Gene3D" id="3.40.50.720">
    <property type="entry name" value="NAD(P)-binding Rossmann-like Domain"/>
    <property type="match status" value="1"/>
</dbReference>
<proteinExistence type="predicted"/>
<evidence type="ECO:0000256" key="1">
    <source>
        <dbReference type="SAM" id="MobiDB-lite"/>
    </source>
</evidence>
<dbReference type="AlphaFoldDB" id="A0A7W9V0A7"/>
<feature type="region of interest" description="Disordered" evidence="1">
    <location>
        <begin position="783"/>
        <end position="807"/>
    </location>
</feature>
<sequence>MVAAAYEEIAQTRPRIRRDVLFTETPDGVLFHNAQGGFHLNAKSAYRFSTLIVPYFDGRHRVADLCASLGDQQRAMVAGLVKTLYERDFARDVPAGSERAESPVDEAVATRFAAQIDYIDHYADDAATRFQRFRDTRVAILGDDLIARWAALSLIRNGCATVAVLASADTPRNQFADVIAEAKTLADEGCPARIELLDGKATPAAATGAPGAELDWAALADYDTVLVTGGHNAPRRMHQLLSSPLPEGKRLIPVWSLGRRAVVGPLTARDASGCWHCAVLRLGGNGDAGEAADLWRSLALGGGHPSPAGREPGRPLSAMLGNLLGYEVFRLATRALPAETEGQVIVQDMESLDVAAEPLLPHPGCPRCAHQDATDASDASDAATALRDGLANGPTTPVGTTVETARDADALVEELNARMVLVKPHAGVFTAFADEHLTQTPLKVTTISLATGHGGRREVSAFDVHHVAGARTRALYAAAEVYAEHVIPCPTAGTAGTADTAGTPDTTAAGEGAAAAGTSVEPGRLALASGLAPGHATGDGAQWVAGTSLLTKESLRVPAAAVRPFGAANRDRAFLPTRAGCGAGASVAEAAGRGLLSALAHDALQRALRGGSLTGVSLIGLGDGDPELTFLVRTADTLGVGLELLDLGECEHSSAHVLFARATDPGTGVPVWSVGADLVWRTAAGSAIRDLLGQVQLRRELPADAQLDTGDPLLGDLAPGTLVAATARMTGERPATTWSTVLDRLRAAGRDAIAVPTGAADLAAGGITTVRVLLTTGLDATVGTGSADTAATTEPGTPNAEGAGHDA</sequence>
<dbReference type="Pfam" id="PF02624">
    <property type="entry name" value="YcaO"/>
    <property type="match status" value="1"/>
</dbReference>
<protein>
    <submittedName>
        <fullName evidence="3">Bacteriocin biosynthesis cyclodehydratase domain-containing protein</fullName>
    </submittedName>
</protein>
<evidence type="ECO:0000313" key="4">
    <source>
        <dbReference type="Proteomes" id="UP000588098"/>
    </source>
</evidence>